<evidence type="ECO:0000313" key="10">
    <source>
        <dbReference type="Proteomes" id="UP001154282"/>
    </source>
</evidence>
<protein>
    <recommendedName>
        <fullName evidence="11">Tyrosine decarboxylase</fullName>
    </recommendedName>
</protein>
<dbReference type="InterPro" id="IPR015424">
    <property type="entry name" value="PyrdxlP-dep_Trfase"/>
</dbReference>
<dbReference type="SUPFAM" id="SSF53383">
    <property type="entry name" value="PLP-dependent transferases"/>
    <property type="match status" value="1"/>
</dbReference>
<comment type="cofactor">
    <cofactor evidence="1 6 7">
        <name>pyridoxal 5'-phosphate</name>
        <dbReference type="ChEBI" id="CHEBI:597326"/>
    </cofactor>
</comment>
<comment type="similarity">
    <text evidence="2 7">Belongs to the group II decarboxylase family.</text>
</comment>
<reference evidence="9" key="1">
    <citation type="submission" date="2022-08" db="EMBL/GenBank/DDBJ databases">
        <authorList>
            <person name="Gutierrez-Valencia J."/>
        </authorList>
    </citation>
    <scope>NUCLEOTIDE SEQUENCE</scope>
</reference>
<feature type="region of interest" description="Disordered" evidence="8">
    <location>
        <begin position="1"/>
        <end position="33"/>
    </location>
</feature>
<dbReference type="GO" id="GO:0006520">
    <property type="term" value="P:amino acid metabolic process"/>
    <property type="evidence" value="ECO:0007669"/>
    <property type="project" value="InterPro"/>
</dbReference>
<dbReference type="Gene3D" id="3.90.1150.10">
    <property type="entry name" value="Aspartate Aminotransferase, domain 1"/>
    <property type="match status" value="1"/>
</dbReference>
<keyword evidence="5 7" id="KW-0456">Lyase</keyword>
<dbReference type="PROSITE" id="PS00392">
    <property type="entry name" value="DDC_GAD_HDC_YDC"/>
    <property type="match status" value="1"/>
</dbReference>
<dbReference type="InterPro" id="IPR002129">
    <property type="entry name" value="PyrdxlP-dep_de-COase"/>
</dbReference>
<dbReference type="InterPro" id="IPR015422">
    <property type="entry name" value="PyrdxlP-dep_Trfase_small"/>
</dbReference>
<dbReference type="AlphaFoldDB" id="A0AAV0QJ75"/>
<feature type="compositionally biased region" description="Polar residues" evidence="8">
    <location>
        <begin position="1"/>
        <end position="15"/>
    </location>
</feature>
<dbReference type="GO" id="GO:0005737">
    <property type="term" value="C:cytoplasm"/>
    <property type="evidence" value="ECO:0007669"/>
    <property type="project" value="TreeGrafter"/>
</dbReference>
<dbReference type="InterPro" id="IPR010977">
    <property type="entry name" value="Aromatic_deC"/>
</dbReference>
<dbReference type="GO" id="GO:0030170">
    <property type="term" value="F:pyridoxal phosphate binding"/>
    <property type="evidence" value="ECO:0007669"/>
    <property type="project" value="InterPro"/>
</dbReference>
<sequence>QLQCIITPSKYQSPSHAPKLKSSSSTFSATPAAMTSHEFADNEPESPHNVVHPLNPEEFRRQGHMVIDFIADYYNNIEHYPVLSQVKPGYLRHLLPRSAPLAAEPIEEIIKDIETHIIPGITHWQHPAHFAYFPCTASTAGILGELLTAGLNVVGFSWVASPAATELEAIVMDWLGELLNLPKPFLFSGNGGGVIMGTTCEALLATLVAARDRKLAEIGEGEIGIGKLVVYCSDQTHCAFAKAAKIVGIKQGNVRVVPASKTTSFGLCPDELYQAVRSDRELGLVPMFLCATVGTTPTAAVDPLQPLCRVAREHDIWVHVDAAYAGAACVCPEFRHVIDGVEGADSFSLNAHKWFLTTLDCCCLWVKDPGALRRSLSTNPEYLRNQASDEGGVITRTGRQVTLSRRFRSLKLWMVLRSNGVANLRNFLRSHVRMAEDFEKLVAEDGRFEIVVPRRFSMVCFRMVAGARRRGDCAVDDGVANLANKKLLESINGSGRVFMTHAVAGGIYMLRLAVGATLTETRHVVEAWKVVREQADAMDVEGIVGLRAIEPMIGGP</sequence>
<comment type="caution">
    <text evidence="9">The sequence shown here is derived from an EMBL/GenBank/DDBJ whole genome shotgun (WGS) entry which is preliminary data.</text>
</comment>
<organism evidence="9 10">
    <name type="scientific">Linum tenue</name>
    <dbReference type="NCBI Taxonomy" id="586396"/>
    <lineage>
        <taxon>Eukaryota</taxon>
        <taxon>Viridiplantae</taxon>
        <taxon>Streptophyta</taxon>
        <taxon>Embryophyta</taxon>
        <taxon>Tracheophyta</taxon>
        <taxon>Spermatophyta</taxon>
        <taxon>Magnoliopsida</taxon>
        <taxon>eudicotyledons</taxon>
        <taxon>Gunneridae</taxon>
        <taxon>Pentapetalae</taxon>
        <taxon>rosids</taxon>
        <taxon>fabids</taxon>
        <taxon>Malpighiales</taxon>
        <taxon>Linaceae</taxon>
        <taxon>Linum</taxon>
    </lineage>
</organism>
<dbReference type="Gene3D" id="3.40.640.10">
    <property type="entry name" value="Type I PLP-dependent aspartate aminotransferase-like (Major domain)"/>
    <property type="match status" value="1"/>
</dbReference>
<evidence type="ECO:0000256" key="1">
    <source>
        <dbReference type="ARBA" id="ARBA00001933"/>
    </source>
</evidence>
<dbReference type="CDD" id="cd06450">
    <property type="entry name" value="DOPA_deC_like"/>
    <property type="match status" value="1"/>
</dbReference>
<evidence type="ECO:0000256" key="2">
    <source>
        <dbReference type="ARBA" id="ARBA00009533"/>
    </source>
</evidence>
<dbReference type="EMBL" id="CAMGYJ010000009">
    <property type="protein sequence ID" value="CAI0544258.1"/>
    <property type="molecule type" value="Genomic_DNA"/>
</dbReference>
<keyword evidence="3" id="KW-0210">Decarboxylase</keyword>
<accession>A0AAV0QJ75</accession>
<evidence type="ECO:0000313" key="9">
    <source>
        <dbReference type="EMBL" id="CAI0544258.1"/>
    </source>
</evidence>
<evidence type="ECO:0000256" key="7">
    <source>
        <dbReference type="RuleBase" id="RU000382"/>
    </source>
</evidence>
<evidence type="ECO:0000256" key="6">
    <source>
        <dbReference type="PIRSR" id="PIRSR602129-50"/>
    </source>
</evidence>
<feature type="modified residue" description="N6-(pyridoxal phosphate)lysine" evidence="6">
    <location>
        <position position="353"/>
    </location>
</feature>
<dbReference type="GO" id="GO:0019752">
    <property type="term" value="P:carboxylic acid metabolic process"/>
    <property type="evidence" value="ECO:0007669"/>
    <property type="project" value="InterPro"/>
</dbReference>
<proteinExistence type="inferred from homology"/>
<dbReference type="GO" id="GO:0016831">
    <property type="term" value="F:carboxy-lyase activity"/>
    <property type="evidence" value="ECO:0007669"/>
    <property type="project" value="UniProtKB-KW"/>
</dbReference>
<name>A0AAV0QJ75_9ROSI</name>
<dbReference type="PANTHER" id="PTHR11999">
    <property type="entry name" value="GROUP II PYRIDOXAL-5-PHOSPHATE DECARBOXYLASE"/>
    <property type="match status" value="1"/>
</dbReference>
<dbReference type="InterPro" id="IPR021115">
    <property type="entry name" value="Pyridoxal-P_BS"/>
</dbReference>
<dbReference type="FunFam" id="3.40.640.10:FF:000025">
    <property type="entry name" value="Histidine decarboxylase"/>
    <property type="match status" value="1"/>
</dbReference>
<dbReference type="PANTHER" id="PTHR11999:SF96">
    <property type="entry name" value="TYROSINE DECARBOXYLASE"/>
    <property type="match status" value="1"/>
</dbReference>
<keyword evidence="10" id="KW-1185">Reference proteome</keyword>
<feature type="compositionally biased region" description="Low complexity" evidence="8">
    <location>
        <begin position="22"/>
        <end position="33"/>
    </location>
</feature>
<keyword evidence="4 6" id="KW-0663">Pyridoxal phosphate</keyword>
<evidence type="ECO:0008006" key="11">
    <source>
        <dbReference type="Google" id="ProtNLM"/>
    </source>
</evidence>
<dbReference type="Gene3D" id="1.20.1340.10">
    <property type="entry name" value="dopa decarboxylase, N-terminal domain"/>
    <property type="match status" value="1"/>
</dbReference>
<dbReference type="InterPro" id="IPR015421">
    <property type="entry name" value="PyrdxlP-dep_Trfase_major"/>
</dbReference>
<dbReference type="Pfam" id="PF00282">
    <property type="entry name" value="Pyridoxal_deC"/>
    <property type="match status" value="1"/>
</dbReference>
<gene>
    <name evidence="9" type="ORF">LITE_LOCUS43122</name>
</gene>
<evidence type="ECO:0000256" key="8">
    <source>
        <dbReference type="SAM" id="MobiDB-lite"/>
    </source>
</evidence>
<evidence type="ECO:0000256" key="5">
    <source>
        <dbReference type="ARBA" id="ARBA00023239"/>
    </source>
</evidence>
<evidence type="ECO:0000256" key="4">
    <source>
        <dbReference type="ARBA" id="ARBA00022898"/>
    </source>
</evidence>
<feature type="non-terminal residue" evidence="9">
    <location>
        <position position="1"/>
    </location>
</feature>
<evidence type="ECO:0000256" key="3">
    <source>
        <dbReference type="ARBA" id="ARBA00022793"/>
    </source>
</evidence>
<dbReference type="PRINTS" id="PR00800">
    <property type="entry name" value="YHDCRBOXLASE"/>
</dbReference>
<dbReference type="Proteomes" id="UP001154282">
    <property type="component" value="Unassembled WGS sequence"/>
</dbReference>
<dbReference type="FunFam" id="1.20.1340.10:FF:000001">
    <property type="entry name" value="Histidine decarboxylase"/>
    <property type="match status" value="1"/>
</dbReference>